<feature type="transmembrane region" description="Helical" evidence="1">
    <location>
        <begin position="147"/>
        <end position="168"/>
    </location>
</feature>
<comment type="caution">
    <text evidence="2">The sequence shown here is derived from an EMBL/GenBank/DDBJ whole genome shotgun (WGS) entry which is preliminary data.</text>
</comment>
<dbReference type="RefSeq" id="WP_061081516.1">
    <property type="nucleotide sequence ID" value="NZ_JAAXPG010000026.1"/>
</dbReference>
<feature type="transmembrane region" description="Helical" evidence="1">
    <location>
        <begin position="62"/>
        <end position="79"/>
    </location>
</feature>
<sequence length="183" mass="19597">MFVSKPSSQKQERLRALVENPRRRRFWAARSRRRQAVAACAFATVLAAVLFSAAVVTGPPTSTVLVIGFALSLGASAVLSTHINIAARWVVGYEGVDEFQQAEMDRAASLGHNVTAALLTLLVAVTCGFGGWLSLGNMDARIPLTVLVPLVVLTTMCHAAFPACYLAWTRPDEIPGDEGDEDA</sequence>
<gene>
    <name evidence="2" type="ORF">HGB44_23715</name>
</gene>
<name>A0A7X6MJ10_9ACTN</name>
<dbReference type="AlphaFoldDB" id="A0A7X6MJ10"/>
<evidence type="ECO:0000256" key="1">
    <source>
        <dbReference type="SAM" id="Phobius"/>
    </source>
</evidence>
<keyword evidence="3" id="KW-1185">Reference proteome</keyword>
<dbReference type="EMBL" id="JAAXPG010000026">
    <property type="protein sequence ID" value="NKZ00649.1"/>
    <property type="molecule type" value="Genomic_DNA"/>
</dbReference>
<organism evidence="2 3">
    <name type="scientific">Nocardiopsis alborubida</name>
    <dbReference type="NCBI Taxonomy" id="146802"/>
    <lineage>
        <taxon>Bacteria</taxon>
        <taxon>Bacillati</taxon>
        <taxon>Actinomycetota</taxon>
        <taxon>Actinomycetes</taxon>
        <taxon>Streptosporangiales</taxon>
        <taxon>Nocardiopsidaceae</taxon>
        <taxon>Nocardiopsis</taxon>
    </lineage>
</organism>
<keyword evidence="1" id="KW-1133">Transmembrane helix</keyword>
<accession>A0A7X6MJ10</accession>
<feature type="transmembrane region" description="Helical" evidence="1">
    <location>
        <begin position="114"/>
        <end position="135"/>
    </location>
</feature>
<protein>
    <submittedName>
        <fullName evidence="2">Uncharacterized protein</fullName>
    </submittedName>
</protein>
<keyword evidence="1" id="KW-0812">Transmembrane</keyword>
<reference evidence="2 3" key="1">
    <citation type="submission" date="2020-04" db="EMBL/GenBank/DDBJ databases">
        <title>MicrobeNet Type strains.</title>
        <authorList>
            <person name="Nicholson A.C."/>
        </authorList>
    </citation>
    <scope>NUCLEOTIDE SEQUENCE [LARGE SCALE GENOMIC DNA]</scope>
    <source>
        <strain evidence="2 3">ATCC 23612</strain>
    </source>
</reference>
<proteinExistence type="predicted"/>
<keyword evidence="1" id="KW-0472">Membrane</keyword>
<dbReference type="Proteomes" id="UP000553209">
    <property type="component" value="Unassembled WGS sequence"/>
</dbReference>
<evidence type="ECO:0000313" key="3">
    <source>
        <dbReference type="Proteomes" id="UP000553209"/>
    </source>
</evidence>
<evidence type="ECO:0000313" key="2">
    <source>
        <dbReference type="EMBL" id="NKZ00649.1"/>
    </source>
</evidence>